<name>A0A1U7NUW4_9DEIO</name>
<dbReference type="RefSeq" id="WP_175607482.1">
    <property type="nucleotide sequence ID" value="NZ_MSTI01000133.1"/>
</dbReference>
<gene>
    <name evidence="1" type="ORF">BOO71_0011005</name>
</gene>
<reference evidence="1 2" key="1">
    <citation type="submission" date="2017-01" db="EMBL/GenBank/DDBJ databases">
        <title>Genome Analysis of Deinococcus marmoris KOPRI26562.</title>
        <authorList>
            <person name="Kim J.H."/>
            <person name="Oh H.-M."/>
        </authorList>
    </citation>
    <scope>NUCLEOTIDE SEQUENCE [LARGE SCALE GENOMIC DNA]</scope>
    <source>
        <strain evidence="1 2">KOPRI26562</strain>
    </source>
</reference>
<dbReference type="EMBL" id="MSTI01000133">
    <property type="protein sequence ID" value="OLV16712.1"/>
    <property type="molecule type" value="Genomic_DNA"/>
</dbReference>
<accession>A0A1U7NUW4</accession>
<protein>
    <submittedName>
        <fullName evidence="1">Uncharacterized protein</fullName>
    </submittedName>
</protein>
<evidence type="ECO:0000313" key="1">
    <source>
        <dbReference type="EMBL" id="OLV16712.1"/>
    </source>
</evidence>
<organism evidence="1 2">
    <name type="scientific">Deinococcus marmoris</name>
    <dbReference type="NCBI Taxonomy" id="249408"/>
    <lineage>
        <taxon>Bacteria</taxon>
        <taxon>Thermotogati</taxon>
        <taxon>Deinococcota</taxon>
        <taxon>Deinococci</taxon>
        <taxon>Deinococcales</taxon>
        <taxon>Deinococcaceae</taxon>
        <taxon>Deinococcus</taxon>
    </lineage>
</organism>
<dbReference type="Proteomes" id="UP000186607">
    <property type="component" value="Unassembled WGS sequence"/>
</dbReference>
<evidence type="ECO:0000313" key="2">
    <source>
        <dbReference type="Proteomes" id="UP000186607"/>
    </source>
</evidence>
<proteinExistence type="predicted"/>
<dbReference type="AlphaFoldDB" id="A0A1U7NUW4"/>
<sequence>MDAMLSSSGHLWIGARLDDLRSSASATGNELRSAWPIWPQRVLRR</sequence>
<comment type="caution">
    <text evidence="1">The sequence shown here is derived from an EMBL/GenBank/DDBJ whole genome shotgun (WGS) entry which is preliminary data.</text>
</comment>
<keyword evidence="2" id="KW-1185">Reference proteome</keyword>